<dbReference type="AlphaFoldDB" id="A0A413S5Y8"/>
<dbReference type="SMART" id="SM01061">
    <property type="entry name" value="CAT_RBD"/>
    <property type="match status" value="1"/>
</dbReference>
<dbReference type="GO" id="GO:0006355">
    <property type="term" value="P:regulation of DNA-templated transcription"/>
    <property type="evidence" value="ECO:0007669"/>
    <property type="project" value="InterPro"/>
</dbReference>
<name>A0A413S5Y8_9FIRM</name>
<evidence type="ECO:0000256" key="1">
    <source>
        <dbReference type="ARBA" id="ARBA00022737"/>
    </source>
</evidence>
<dbReference type="InterPro" id="IPR004341">
    <property type="entry name" value="CAT_RNA-bd_dom"/>
</dbReference>
<dbReference type="InterPro" id="IPR036634">
    <property type="entry name" value="PRD_sf"/>
</dbReference>
<evidence type="ECO:0000313" key="4">
    <source>
        <dbReference type="Proteomes" id="UP000284598"/>
    </source>
</evidence>
<dbReference type="Pfam" id="PF03123">
    <property type="entry name" value="CAT_RBD"/>
    <property type="match status" value="1"/>
</dbReference>
<dbReference type="Gene3D" id="2.30.24.10">
    <property type="entry name" value="CAT RNA-binding domain"/>
    <property type="match status" value="1"/>
</dbReference>
<organism evidence="3 4">
    <name type="scientific">Eubacterium ventriosum</name>
    <dbReference type="NCBI Taxonomy" id="39496"/>
    <lineage>
        <taxon>Bacteria</taxon>
        <taxon>Bacillati</taxon>
        <taxon>Bacillota</taxon>
        <taxon>Clostridia</taxon>
        <taxon>Eubacteriales</taxon>
        <taxon>Eubacteriaceae</taxon>
        <taxon>Eubacterium</taxon>
    </lineage>
</organism>
<sequence>MIINKVINNNVLSTHDENNREIVLMGKGIGFQKKVGDEVAEDKIEKKFVLDSEDEVGKFSELIEMIPHNYLNLSVDIISYAQQVMPKRLSPSIYISLTDHINFLLERSTKGELFENPLFNEIKSFYPSEYLVGEKALELIESEAGIKLPQDEAASIALHFVIAEYNMGMSDTVNATTMIRECISIVEKELGIKLDELGLHYSRFITHLKFFAQRMFAGELLDNQDQEFLDMIINKYPKEYDISEKISQFVQSKYGYDIPKEEKVYLAVYIKRIQPHIEI</sequence>
<dbReference type="SUPFAM" id="SSF50151">
    <property type="entry name" value="SacY-like RNA-binding domain"/>
    <property type="match status" value="1"/>
</dbReference>
<dbReference type="RefSeq" id="WP_118024383.1">
    <property type="nucleotide sequence ID" value="NZ_QSFO01000001.1"/>
</dbReference>
<dbReference type="SUPFAM" id="SSF63520">
    <property type="entry name" value="PTS-regulatory domain, PRD"/>
    <property type="match status" value="2"/>
</dbReference>
<dbReference type="InterPro" id="IPR036650">
    <property type="entry name" value="CAT_RNA-bd_dom_sf"/>
</dbReference>
<dbReference type="PANTHER" id="PTHR30185">
    <property type="entry name" value="CRYPTIC BETA-GLUCOSIDE BGL OPERON ANTITERMINATOR"/>
    <property type="match status" value="1"/>
</dbReference>
<comment type="caution">
    <text evidence="3">The sequence shown here is derived from an EMBL/GenBank/DDBJ whole genome shotgun (WGS) entry which is preliminary data.</text>
</comment>
<protein>
    <submittedName>
        <fullName evidence="3">PRD domain-containing protein</fullName>
    </submittedName>
</protein>
<dbReference type="InterPro" id="IPR011608">
    <property type="entry name" value="PRD"/>
</dbReference>
<dbReference type="Gene3D" id="1.10.1790.10">
    <property type="entry name" value="PRD domain"/>
    <property type="match status" value="2"/>
</dbReference>
<keyword evidence="1" id="KW-0677">Repeat</keyword>
<dbReference type="Proteomes" id="UP000284598">
    <property type="component" value="Unassembled WGS sequence"/>
</dbReference>
<proteinExistence type="predicted"/>
<evidence type="ECO:0000313" key="3">
    <source>
        <dbReference type="EMBL" id="RHA57296.1"/>
    </source>
</evidence>
<evidence type="ECO:0000259" key="2">
    <source>
        <dbReference type="PROSITE" id="PS51372"/>
    </source>
</evidence>
<dbReference type="Pfam" id="PF00874">
    <property type="entry name" value="PRD"/>
    <property type="match status" value="2"/>
</dbReference>
<dbReference type="EMBL" id="QSFO01000001">
    <property type="protein sequence ID" value="RHA57296.1"/>
    <property type="molecule type" value="Genomic_DNA"/>
</dbReference>
<dbReference type="GO" id="GO:0003723">
    <property type="term" value="F:RNA binding"/>
    <property type="evidence" value="ECO:0007669"/>
    <property type="project" value="InterPro"/>
</dbReference>
<dbReference type="InterPro" id="IPR050661">
    <property type="entry name" value="BglG_antiterminators"/>
</dbReference>
<dbReference type="NCBIfam" id="NF046042">
    <property type="entry name" value="LicT"/>
    <property type="match status" value="1"/>
</dbReference>
<accession>A0A413S5Y8</accession>
<feature type="domain" description="PRD" evidence="2">
    <location>
        <begin position="65"/>
        <end position="169"/>
    </location>
</feature>
<dbReference type="PROSITE" id="PS51372">
    <property type="entry name" value="PRD_2"/>
    <property type="match status" value="2"/>
</dbReference>
<feature type="domain" description="PRD" evidence="2">
    <location>
        <begin position="170"/>
        <end position="279"/>
    </location>
</feature>
<reference evidence="3 4" key="1">
    <citation type="submission" date="2018-08" db="EMBL/GenBank/DDBJ databases">
        <title>A genome reference for cultivated species of the human gut microbiota.</title>
        <authorList>
            <person name="Zou Y."/>
            <person name="Xue W."/>
            <person name="Luo G."/>
        </authorList>
    </citation>
    <scope>NUCLEOTIDE SEQUENCE [LARGE SCALE GENOMIC DNA]</scope>
    <source>
        <strain evidence="3 4">AM43-2</strain>
    </source>
</reference>
<gene>
    <name evidence="3" type="ORF">DW929_00205</name>
</gene>
<dbReference type="PANTHER" id="PTHR30185:SF15">
    <property type="entry name" value="CRYPTIC BETA-GLUCOSIDE BGL OPERON ANTITERMINATOR"/>
    <property type="match status" value="1"/>
</dbReference>